<gene>
    <name evidence="2" type="ORF">NTJ_08832</name>
</gene>
<sequence>MTKFFLLDTDDIKIFKKVNDAVLLQNSLNRILRRIQFSVISLLKTQNTVSFPLHPRRRSPPEEGVSSTPG</sequence>
<evidence type="ECO:0000313" key="3">
    <source>
        <dbReference type="Proteomes" id="UP001307889"/>
    </source>
</evidence>
<proteinExistence type="predicted"/>
<keyword evidence="3" id="KW-1185">Reference proteome</keyword>
<reference evidence="2 3" key="1">
    <citation type="submission" date="2023-09" db="EMBL/GenBank/DDBJ databases">
        <title>Nesidiocoris tenuis whole genome shotgun sequence.</title>
        <authorList>
            <person name="Shibata T."/>
            <person name="Shimoda M."/>
            <person name="Kobayashi T."/>
            <person name="Uehara T."/>
        </authorList>
    </citation>
    <scope>NUCLEOTIDE SEQUENCE [LARGE SCALE GENOMIC DNA]</scope>
    <source>
        <strain evidence="2 3">Japan</strain>
    </source>
</reference>
<feature type="region of interest" description="Disordered" evidence="1">
    <location>
        <begin position="51"/>
        <end position="70"/>
    </location>
</feature>
<organism evidence="2 3">
    <name type="scientific">Nesidiocoris tenuis</name>
    <dbReference type="NCBI Taxonomy" id="355587"/>
    <lineage>
        <taxon>Eukaryota</taxon>
        <taxon>Metazoa</taxon>
        <taxon>Ecdysozoa</taxon>
        <taxon>Arthropoda</taxon>
        <taxon>Hexapoda</taxon>
        <taxon>Insecta</taxon>
        <taxon>Pterygota</taxon>
        <taxon>Neoptera</taxon>
        <taxon>Paraneoptera</taxon>
        <taxon>Hemiptera</taxon>
        <taxon>Heteroptera</taxon>
        <taxon>Panheteroptera</taxon>
        <taxon>Cimicomorpha</taxon>
        <taxon>Miridae</taxon>
        <taxon>Dicyphina</taxon>
        <taxon>Nesidiocoris</taxon>
    </lineage>
</organism>
<accession>A0ABN7AVQ2</accession>
<protein>
    <submittedName>
        <fullName evidence="2">Uncharacterized protein</fullName>
    </submittedName>
</protein>
<dbReference type="Proteomes" id="UP001307889">
    <property type="component" value="Chromosome 6"/>
</dbReference>
<evidence type="ECO:0000256" key="1">
    <source>
        <dbReference type="SAM" id="MobiDB-lite"/>
    </source>
</evidence>
<dbReference type="EMBL" id="AP028914">
    <property type="protein sequence ID" value="BES96023.1"/>
    <property type="molecule type" value="Genomic_DNA"/>
</dbReference>
<evidence type="ECO:0000313" key="2">
    <source>
        <dbReference type="EMBL" id="BES96023.1"/>
    </source>
</evidence>
<name>A0ABN7AVQ2_9HEMI</name>